<name>A0AAN1IMK2_ECOLX</name>
<dbReference type="GO" id="GO:0004519">
    <property type="term" value="F:endonuclease activity"/>
    <property type="evidence" value="ECO:0007669"/>
    <property type="project" value="UniProtKB-KW"/>
</dbReference>
<comment type="function">
    <text evidence="1">Possible endonuclease which induces a single-strand cut and initiates DNA replication.</text>
</comment>
<evidence type="ECO:0000256" key="6">
    <source>
        <dbReference type="ARBA" id="ARBA00022801"/>
    </source>
</evidence>
<gene>
    <name evidence="8" type="ORF">CR538_17110</name>
</gene>
<evidence type="ECO:0000256" key="2">
    <source>
        <dbReference type="ARBA" id="ARBA00009260"/>
    </source>
</evidence>
<dbReference type="GO" id="GO:0016787">
    <property type="term" value="F:hydrolase activity"/>
    <property type="evidence" value="ECO:0007669"/>
    <property type="project" value="UniProtKB-KW"/>
</dbReference>
<dbReference type="Pfam" id="PF05840">
    <property type="entry name" value="Phage_GPA"/>
    <property type="match status" value="1"/>
</dbReference>
<evidence type="ECO:0000256" key="1">
    <source>
        <dbReference type="ARBA" id="ARBA00003293"/>
    </source>
</evidence>
<keyword evidence="3" id="KW-0235">DNA replication</keyword>
<dbReference type="RefSeq" id="WP_101968831.1">
    <property type="nucleotide sequence ID" value="NZ_CP024141.1"/>
</dbReference>
<evidence type="ECO:0000313" key="9">
    <source>
        <dbReference type="Proteomes" id="UP000234238"/>
    </source>
</evidence>
<protein>
    <submittedName>
        <fullName evidence="8">Endonuclease</fullName>
    </submittedName>
</protein>
<proteinExistence type="inferred from homology"/>
<evidence type="ECO:0000313" key="8">
    <source>
        <dbReference type="EMBL" id="AUK01987.1"/>
    </source>
</evidence>
<sequence length="804" mass="92406">MSHADMNNCSGFNDVAAAFSWNSPKKAINPYLDPAEVAPVSALSNLITLYAADNEQEQLRREALSDQVWERYFFNESRDPVQREMEQDKLISRAKLAHEQQRFNPDMVILADVSAQPSHISKPLMQRIEYFSSLGRPKAYSRYLRETIKPCLERLEHVRDSQLSTSFRFMASHEGLDGLLILPEMSQDQVKRLSTLVAAHMSMCLDAACGDLYATDDVKPEEIRKTWERVAAETLLLDVIPPAFEQLRRKRNRRKPVPYELIPGSLARMLCADWWYRKLWKMRCEWREEQLRAVCLVSKKASPYVSYEAVMHKREQRRKSLEFFRSHELVNEDGDTLDMEDVVNASSSNPAHRRNEMMACVKGLELIAEMRGDCAVFYTITCPSRFHSTLNNGRPNPTWTNATVRQSSDYLVGMFAAFRKAMHKAALRWYGVRVAEPHHDGTVHWHLLCFMRKKDRRAITALLRKFAIREDREELGNNTEPRFKSELINPRKGTPTSYIAKYISKNIDGRGLAGEISKETGKSLRDNAEYVNAWASLHRVQQFRFFGIPGRQAYRELRLLAGQAARQQGDKKAGAPVLDNPRLDAILAAADAGCFATYIMKQGGVLVPRKYHLIRTAYEINEEPTAYGDHGIRIYGIWSPIAEGKICTHAVKWKMVRKAVDVQEAAADQGACAPWTRGNNCPLAENLNQQGKDKSAYGDTRTDITRMDDKELHDYLHSMSKKERRELAARLRLVKPKRRKDYKQRITDHQRQQLVYELKSRGFDGSEKEVGLLLRGGSIPSGAGLRIFYRNQRLQEDDKWRDLY</sequence>
<dbReference type="Proteomes" id="UP000234238">
    <property type="component" value="Chromosome"/>
</dbReference>
<dbReference type="GO" id="GO:0006260">
    <property type="term" value="P:DNA replication"/>
    <property type="evidence" value="ECO:0007669"/>
    <property type="project" value="UniProtKB-KW"/>
</dbReference>
<evidence type="ECO:0000256" key="5">
    <source>
        <dbReference type="ARBA" id="ARBA00022759"/>
    </source>
</evidence>
<comment type="similarity">
    <text evidence="2">Belongs to the phage GPA family.</text>
</comment>
<evidence type="ECO:0000256" key="4">
    <source>
        <dbReference type="ARBA" id="ARBA00022722"/>
    </source>
</evidence>
<reference evidence="8 9" key="1">
    <citation type="submission" date="2017-10" db="EMBL/GenBank/DDBJ databases">
        <title>mcr-1 positive E.coli isolates in China.</title>
        <authorList>
            <person name="Li B."/>
            <person name="Wang X."/>
        </authorList>
    </citation>
    <scope>NUCLEOTIDE SEQUENCE [LARGE SCALE GENOMIC DNA]</scope>
    <source>
        <strain evidence="8 9">14EC029</strain>
    </source>
</reference>
<keyword evidence="4" id="KW-0540">Nuclease</keyword>
<evidence type="ECO:0000256" key="3">
    <source>
        <dbReference type="ARBA" id="ARBA00022705"/>
    </source>
</evidence>
<dbReference type="InterPro" id="IPR008766">
    <property type="entry name" value="Replication_gene_A-like"/>
</dbReference>
<dbReference type="AlphaFoldDB" id="A0AAN1IMK2"/>
<evidence type="ECO:0000259" key="7">
    <source>
        <dbReference type="Pfam" id="PF05840"/>
    </source>
</evidence>
<accession>A0AAN1IMK2</accession>
<organism evidence="8 9">
    <name type="scientific">Escherichia coli</name>
    <dbReference type="NCBI Taxonomy" id="562"/>
    <lineage>
        <taxon>Bacteria</taxon>
        <taxon>Pseudomonadati</taxon>
        <taxon>Pseudomonadota</taxon>
        <taxon>Gammaproteobacteria</taxon>
        <taxon>Enterobacterales</taxon>
        <taxon>Enterobacteriaceae</taxon>
        <taxon>Escherichia</taxon>
    </lineage>
</organism>
<dbReference type="EMBL" id="CP024141">
    <property type="protein sequence ID" value="AUK01987.1"/>
    <property type="molecule type" value="Genomic_DNA"/>
</dbReference>
<keyword evidence="6" id="KW-0378">Hydrolase</keyword>
<keyword evidence="5 8" id="KW-0255">Endonuclease</keyword>
<feature type="domain" description="Replication gene A protein-like" evidence="7">
    <location>
        <begin position="188"/>
        <end position="510"/>
    </location>
</feature>